<keyword evidence="4" id="KW-0808">Transferase</keyword>
<dbReference type="Gene3D" id="3.40.630.30">
    <property type="match status" value="1"/>
</dbReference>
<evidence type="ECO:0000256" key="3">
    <source>
        <dbReference type="ARBA" id="ARBA00013184"/>
    </source>
</evidence>
<evidence type="ECO:0000256" key="9">
    <source>
        <dbReference type="ARBA" id="ARBA00023163"/>
    </source>
</evidence>
<dbReference type="PRINTS" id="PR00503">
    <property type="entry name" value="BROMODOMAIN"/>
</dbReference>
<dbReference type="Pfam" id="PF00439">
    <property type="entry name" value="Bromodomain"/>
    <property type="match status" value="1"/>
</dbReference>
<keyword evidence="5" id="KW-0156">Chromatin regulator</keyword>
<dbReference type="SUPFAM" id="SSF55729">
    <property type="entry name" value="Acyl-CoA N-acyltransferases (Nat)"/>
    <property type="match status" value="1"/>
</dbReference>
<dbReference type="EMBL" id="PQXL01000011">
    <property type="protein sequence ID" value="THV55264.1"/>
    <property type="molecule type" value="Genomic_DNA"/>
</dbReference>
<protein>
    <recommendedName>
        <fullName evidence="3">histone acetyltransferase</fullName>
        <ecNumber evidence="3">2.3.1.48</ecNumber>
    </recommendedName>
</protein>
<dbReference type="Pfam" id="PF00583">
    <property type="entry name" value="Acetyltransf_1"/>
    <property type="match status" value="1"/>
</dbReference>
<evidence type="ECO:0000313" key="15">
    <source>
        <dbReference type="EMBL" id="THV55264.1"/>
    </source>
</evidence>
<dbReference type="PROSITE" id="PS50014">
    <property type="entry name" value="BROMODOMAIN_2"/>
    <property type="match status" value="1"/>
</dbReference>
<evidence type="ECO:0000256" key="7">
    <source>
        <dbReference type="ARBA" id="ARBA00023117"/>
    </source>
</evidence>
<dbReference type="GO" id="GO:0005634">
    <property type="term" value="C:nucleus"/>
    <property type="evidence" value="ECO:0007669"/>
    <property type="project" value="UniProtKB-SubCell"/>
</dbReference>
<feature type="domain" description="N-acetyltransferase" evidence="14">
    <location>
        <begin position="14"/>
        <end position="190"/>
    </location>
</feature>
<dbReference type="Gene3D" id="1.20.920.10">
    <property type="entry name" value="Bromodomain-like"/>
    <property type="match status" value="1"/>
</dbReference>
<evidence type="ECO:0000256" key="10">
    <source>
        <dbReference type="ARBA" id="ARBA00023242"/>
    </source>
</evidence>
<feature type="domain" description="Bromo" evidence="13">
    <location>
        <begin position="278"/>
        <end position="348"/>
    </location>
</feature>
<evidence type="ECO:0000259" key="14">
    <source>
        <dbReference type="PROSITE" id="PS51186"/>
    </source>
</evidence>
<dbReference type="PROSITE" id="PS51186">
    <property type="entry name" value="GNAT"/>
    <property type="match status" value="1"/>
</dbReference>
<keyword evidence="16" id="KW-1185">Reference proteome</keyword>
<dbReference type="PANTHER" id="PTHR45750:SF3">
    <property type="entry name" value="HISTONE ACETYLTRANSFERASE"/>
    <property type="match status" value="1"/>
</dbReference>
<dbReference type="AlphaFoldDB" id="A0A4S8RNC9"/>
<sequence>MDSDAVVAERNGVVEFRTATNDGSPENFVLLTKFQQVVRKGLLEMKTDYIAKTVLDANHKTLVMIQKSQKPINGKSKGGIGQTFQQLETVIGGVCYRVFEDRGFVEMIYVVVSANKQGGGYGAHMMNHFKDEIKYSYKETVMEILGYADLTAVGFFQRQGFTKDIELEERKWVGVIKDYLASDLMQCTLLPRMRYVEAARMIRKQKEFLLATMAANNKSKVQHHPPAQWARGIIGPIDPYSVPGIRRSGWAPEMDELSREKELTPPTDPLQDFLNHLKRGKHAWPFLQPVDEKQVEDYYTVIKHPMDLQTMQQKLDQGLYDTPKAFVEDVKLIIKNCRQYNKPNTSFCRNVAKLERDMKDFVRGVPEWKKYYNILR</sequence>
<comment type="subcellular location">
    <subcellularLocation>
        <location evidence="1">Nucleus</location>
    </subcellularLocation>
</comment>
<dbReference type="EC" id="2.3.1.48" evidence="3"/>
<dbReference type="PROSITE" id="PS00633">
    <property type="entry name" value="BROMODOMAIN_1"/>
    <property type="match status" value="1"/>
</dbReference>
<dbReference type="InterPro" id="IPR000182">
    <property type="entry name" value="GNAT_dom"/>
</dbReference>
<keyword evidence="11" id="KW-0012">Acyltransferase</keyword>
<comment type="caution">
    <text evidence="15">The sequence shown here is derived from an EMBL/GenBank/DDBJ whole genome shotgun (WGS) entry which is preliminary data.</text>
</comment>
<dbReference type="PANTHER" id="PTHR45750">
    <property type="entry name" value="GH11602P"/>
    <property type="match status" value="1"/>
</dbReference>
<evidence type="ECO:0000256" key="12">
    <source>
        <dbReference type="PROSITE-ProRule" id="PRU00035"/>
    </source>
</evidence>
<proteinExistence type="inferred from homology"/>
<evidence type="ECO:0000256" key="4">
    <source>
        <dbReference type="ARBA" id="ARBA00022679"/>
    </source>
</evidence>
<dbReference type="CDD" id="cd05509">
    <property type="entry name" value="Bromo_gcn5_like"/>
    <property type="match status" value="1"/>
</dbReference>
<reference evidence="15 16" key="1">
    <citation type="submission" date="2017-12" db="EMBL/GenBank/DDBJ databases">
        <title>Comparative genomics of Botrytis spp.</title>
        <authorList>
            <person name="Valero-Jimenez C.A."/>
            <person name="Tapia P."/>
            <person name="Veloso J."/>
            <person name="Silva-Moreno E."/>
            <person name="Staats M."/>
            <person name="Valdes J.H."/>
            <person name="Van Kan J.A.L."/>
        </authorList>
    </citation>
    <scope>NUCLEOTIDE SEQUENCE [LARGE SCALE GENOMIC DNA]</scope>
    <source>
        <strain evidence="15 16">MUCL435</strain>
    </source>
</reference>
<dbReference type="InterPro" id="IPR016181">
    <property type="entry name" value="Acyl_CoA_acyltransferase"/>
</dbReference>
<keyword evidence="8" id="KW-0010">Activator</keyword>
<evidence type="ECO:0000313" key="16">
    <source>
        <dbReference type="Proteomes" id="UP000308671"/>
    </source>
</evidence>
<organism evidence="15 16">
    <name type="scientific">Botrytis galanthina</name>
    <dbReference type="NCBI Taxonomy" id="278940"/>
    <lineage>
        <taxon>Eukaryota</taxon>
        <taxon>Fungi</taxon>
        <taxon>Dikarya</taxon>
        <taxon>Ascomycota</taxon>
        <taxon>Pezizomycotina</taxon>
        <taxon>Leotiomycetes</taxon>
        <taxon>Helotiales</taxon>
        <taxon>Sclerotiniaceae</taxon>
        <taxon>Botrytis</taxon>
    </lineage>
</organism>
<evidence type="ECO:0000256" key="11">
    <source>
        <dbReference type="ARBA" id="ARBA00023315"/>
    </source>
</evidence>
<evidence type="ECO:0000256" key="1">
    <source>
        <dbReference type="ARBA" id="ARBA00004123"/>
    </source>
</evidence>
<keyword evidence="7 12" id="KW-0103">Bromodomain</keyword>
<dbReference type="Proteomes" id="UP000308671">
    <property type="component" value="Unassembled WGS sequence"/>
</dbReference>
<evidence type="ECO:0000256" key="6">
    <source>
        <dbReference type="ARBA" id="ARBA00023015"/>
    </source>
</evidence>
<evidence type="ECO:0000259" key="13">
    <source>
        <dbReference type="PROSITE" id="PS50014"/>
    </source>
</evidence>
<name>A0A4S8RNC9_9HELO</name>
<dbReference type="SUPFAM" id="SSF47370">
    <property type="entry name" value="Bromodomain"/>
    <property type="match status" value="1"/>
</dbReference>
<dbReference type="GO" id="GO:0010484">
    <property type="term" value="F:histone H3 acetyltransferase activity"/>
    <property type="evidence" value="ECO:0007669"/>
    <property type="project" value="TreeGrafter"/>
</dbReference>
<dbReference type="InterPro" id="IPR037800">
    <property type="entry name" value="GCN5"/>
</dbReference>
<dbReference type="OrthoDB" id="1937912at2759"/>
<evidence type="ECO:0000256" key="5">
    <source>
        <dbReference type="ARBA" id="ARBA00022853"/>
    </source>
</evidence>
<dbReference type="InterPro" id="IPR036427">
    <property type="entry name" value="Bromodomain-like_sf"/>
</dbReference>
<dbReference type="InterPro" id="IPR001487">
    <property type="entry name" value="Bromodomain"/>
</dbReference>
<accession>A0A4S8RNC9</accession>
<comment type="similarity">
    <text evidence="2">Belongs to the acetyltransferase family. GCN5 subfamily.</text>
</comment>
<dbReference type="GO" id="GO:0000123">
    <property type="term" value="C:histone acetyltransferase complex"/>
    <property type="evidence" value="ECO:0007669"/>
    <property type="project" value="TreeGrafter"/>
</dbReference>
<dbReference type="GO" id="GO:0045944">
    <property type="term" value="P:positive regulation of transcription by RNA polymerase II"/>
    <property type="evidence" value="ECO:0007669"/>
    <property type="project" value="TreeGrafter"/>
</dbReference>
<dbReference type="InterPro" id="IPR018359">
    <property type="entry name" value="Bromodomain_CS"/>
</dbReference>
<keyword evidence="6" id="KW-0805">Transcription regulation</keyword>
<evidence type="ECO:0000256" key="8">
    <source>
        <dbReference type="ARBA" id="ARBA00023159"/>
    </source>
</evidence>
<keyword evidence="9" id="KW-0804">Transcription</keyword>
<dbReference type="SMART" id="SM00297">
    <property type="entry name" value="BROMO"/>
    <property type="match status" value="1"/>
</dbReference>
<keyword evidence="10" id="KW-0539">Nucleus</keyword>
<gene>
    <name evidence="15" type="ORF">BGAL_0011g00430</name>
</gene>
<evidence type="ECO:0000256" key="2">
    <source>
        <dbReference type="ARBA" id="ARBA00008607"/>
    </source>
</evidence>